<feature type="binding site" evidence="7">
    <location>
        <begin position="152"/>
        <end position="153"/>
    </location>
    <ligand>
        <name>ATP</name>
        <dbReference type="ChEBI" id="CHEBI:30616"/>
    </ligand>
</feature>
<evidence type="ECO:0000313" key="10">
    <source>
        <dbReference type="EMBL" id="MDQ6601057.1"/>
    </source>
</evidence>
<dbReference type="InterPro" id="IPR025110">
    <property type="entry name" value="AMP-bd_C"/>
</dbReference>
<keyword evidence="3 7" id="KW-0547">Nucleotide-binding</keyword>
<dbReference type="EMBL" id="JAVGVR010000002">
    <property type="protein sequence ID" value="MDQ6601057.1"/>
    <property type="molecule type" value="Genomic_DNA"/>
</dbReference>
<evidence type="ECO:0000256" key="7">
    <source>
        <dbReference type="HAMAP-Rule" id="MF_00593"/>
    </source>
</evidence>
<dbReference type="GO" id="GO:0047473">
    <property type="term" value="F:D-alanine [D-alanyl carrier protein] ligase activity"/>
    <property type="evidence" value="ECO:0007669"/>
    <property type="project" value="UniProtKB-UniRule"/>
</dbReference>
<evidence type="ECO:0000259" key="8">
    <source>
        <dbReference type="Pfam" id="PF00501"/>
    </source>
</evidence>
<evidence type="ECO:0000256" key="2">
    <source>
        <dbReference type="ARBA" id="ARBA00022598"/>
    </source>
</evidence>
<dbReference type="InterPro" id="IPR020845">
    <property type="entry name" value="AMP-binding_CS"/>
</dbReference>
<dbReference type="FunFam" id="3.30.300.30:FF:000012">
    <property type="entry name" value="D-alanine--D-alanyl carrier protein ligase"/>
    <property type="match status" value="1"/>
</dbReference>
<dbReference type="Pfam" id="PF13193">
    <property type="entry name" value="AMP-binding_C"/>
    <property type="match status" value="1"/>
</dbReference>
<keyword evidence="4 7" id="KW-0067">ATP-binding</keyword>
<dbReference type="NCBIfam" id="TIGR01733">
    <property type="entry name" value="AA-adenyl-dom"/>
    <property type="match status" value="1"/>
</dbReference>
<dbReference type="InterPro" id="IPR010071">
    <property type="entry name" value="AA_adenyl_dom"/>
</dbReference>
<evidence type="ECO:0000256" key="6">
    <source>
        <dbReference type="ARBA" id="ARBA00061336"/>
    </source>
</evidence>
<dbReference type="GO" id="GO:0070395">
    <property type="term" value="P:lipoteichoic acid biosynthetic process"/>
    <property type="evidence" value="ECO:0007669"/>
    <property type="project" value="UniProtKB-UniRule"/>
</dbReference>
<dbReference type="InterPro" id="IPR042099">
    <property type="entry name" value="ANL_N_sf"/>
</dbReference>
<evidence type="ECO:0000256" key="5">
    <source>
        <dbReference type="ARBA" id="ARBA00054605"/>
    </source>
</evidence>
<comment type="pathway">
    <text evidence="7">Cell wall biogenesis; lipoteichoic acid biosynthesis.</text>
</comment>
<keyword evidence="2 7" id="KW-0436">Ligase</keyword>
<comment type="function">
    <text evidence="5 7">Catalyzes the first step in the D-alanylation of lipoteichoic acid (LTA), the activation of D-alanine and its transfer onto the D-alanyl carrier protein (Dcp) DltC. In an ATP-dependent two-step reaction, forms a high energy D-alanyl-AMP intermediate, followed by transfer of the D-alanyl residue as a thiol ester to the phosphopantheinyl prosthetic group of the Dcp. D-alanylation of LTA plays an important role in modulating the properties of the cell wall in Gram-positive bacteria, influencing the net charge of the cell wall.</text>
</comment>
<dbReference type="GO" id="GO:0005524">
    <property type="term" value="F:ATP binding"/>
    <property type="evidence" value="ECO:0007669"/>
    <property type="project" value="UniProtKB-KW"/>
</dbReference>
<protein>
    <recommendedName>
        <fullName evidence="7">D-alanine--D-alanyl carrier protein ligase</fullName>
        <shortName evidence="7">DCL</shortName>
        <ecNumber evidence="7">6.2.1.54</ecNumber>
    </recommendedName>
    <alternativeName>
        <fullName evidence="7">D-alanine--poly(phosphoribitol) ligase subunit 1</fullName>
    </alternativeName>
    <alternativeName>
        <fullName evidence="7">D-alanine-activating enzyme</fullName>
        <shortName evidence="7">DAE</shortName>
    </alternativeName>
</protein>
<organism evidence="10 11">
    <name type="scientific">Bacillus salipaludis</name>
    <dbReference type="NCBI Taxonomy" id="2547811"/>
    <lineage>
        <taxon>Bacteria</taxon>
        <taxon>Bacillati</taxon>
        <taxon>Bacillota</taxon>
        <taxon>Bacilli</taxon>
        <taxon>Bacillales</taxon>
        <taxon>Bacillaceae</taxon>
        <taxon>Bacillus</taxon>
    </lineage>
</organism>
<feature type="binding site" evidence="7">
    <location>
        <begin position="292"/>
        <end position="297"/>
    </location>
    <ligand>
        <name>ATP</name>
        <dbReference type="ChEBI" id="CHEBI:30616"/>
    </ligand>
</feature>
<sequence length="504" mass="57145">MRMLLKIKDFAFTQPEAKAFISPNHPLTYGELWRKSNQVARYIFSQNISTGSPIMIYGHMEPEMIISFLGSVKSGHAYIPVDLSIPLERIEKISKASQSEIFINVTGNPLEFQNSTIQMITFDEIKTFSTDSDEIDPADWVSEDENFYIIYTSGSTGNPKGVQISVNNLQSFVDWMVEDFPIQGGLRFINQAPFSFDLSVMDLYPCLATGGHLFPITKEMIAKPKLLFEALKTSNTQVWTSTPSFVQMCLMDPSFNQELLPEIMVFLFCGEILPVQIARQLKERFPKAKVYNTYGPTEATVAITFVEITKEILNVYPTLPVGRAKKDIQLLLLNEDGHEVSEGEKGEIIIVGPSVSKGYLGQPELTEKSFYTFDGKPAYRTGDEGEMVEDLLFYKGRIDFQIKLHGYRMELEEIEQHIANSQYVKTAVVIPVSKGGKIEYLTAAIVPAEHEFDKEYQLTGAIKKELGNKLPAYMIPKKFEYYHELPITPNGKVDRKRIREKVIL</sequence>
<feature type="binding site" evidence="7">
    <location>
        <begin position="394"/>
        <end position="397"/>
    </location>
    <ligand>
        <name>ATP</name>
        <dbReference type="ChEBI" id="CHEBI:30616"/>
    </ligand>
</feature>
<dbReference type="SUPFAM" id="SSF56801">
    <property type="entry name" value="Acetyl-CoA synthetase-like"/>
    <property type="match status" value="1"/>
</dbReference>
<evidence type="ECO:0000256" key="4">
    <source>
        <dbReference type="ARBA" id="ARBA00022840"/>
    </source>
</evidence>
<evidence type="ECO:0000313" key="11">
    <source>
        <dbReference type="Proteomes" id="UP001178888"/>
    </source>
</evidence>
<dbReference type="Gene3D" id="3.30.300.30">
    <property type="match status" value="1"/>
</dbReference>
<comment type="similarity">
    <text evidence="6 7">Belongs to the ATP-dependent AMP-binding enzyme family. DltA subfamily.</text>
</comment>
<feature type="binding site" evidence="7">
    <location>
        <position position="492"/>
    </location>
    <ligand>
        <name>D-alanine</name>
        <dbReference type="ChEBI" id="CHEBI:57416"/>
    </ligand>
</feature>
<dbReference type="GO" id="GO:0005737">
    <property type="term" value="C:cytoplasm"/>
    <property type="evidence" value="ECO:0007669"/>
    <property type="project" value="UniProtKB-SubCell"/>
</dbReference>
<dbReference type="RefSeq" id="WP_308914676.1">
    <property type="nucleotide sequence ID" value="NZ_JAVGVR010000002.1"/>
</dbReference>
<dbReference type="PANTHER" id="PTHR45398">
    <property type="match status" value="1"/>
</dbReference>
<dbReference type="EC" id="6.2.1.54" evidence="7"/>
<dbReference type="AlphaFoldDB" id="A0AA90Z5S7"/>
<evidence type="ECO:0000256" key="1">
    <source>
        <dbReference type="ARBA" id="ARBA00022490"/>
    </source>
</evidence>
<feature type="domain" description="AMP-dependent synthetase/ligase" evidence="8">
    <location>
        <begin position="11"/>
        <end position="360"/>
    </location>
</feature>
<evidence type="ECO:0000256" key="3">
    <source>
        <dbReference type="ARBA" id="ARBA00022741"/>
    </source>
</evidence>
<dbReference type="PANTHER" id="PTHR45398:SF1">
    <property type="entry name" value="ENZYME, PUTATIVE (JCVI)-RELATED"/>
    <property type="match status" value="1"/>
</dbReference>
<dbReference type="Gene3D" id="3.40.50.12780">
    <property type="entry name" value="N-terminal domain of ligase-like"/>
    <property type="match status" value="1"/>
</dbReference>
<dbReference type="InterPro" id="IPR010072">
    <property type="entry name" value="DltA"/>
</dbReference>
<feature type="binding site" evidence="7">
    <location>
        <position position="301"/>
    </location>
    <ligand>
        <name>D-alanine</name>
        <dbReference type="ChEBI" id="CHEBI:57416"/>
    </ligand>
</feature>
<dbReference type="InterPro" id="IPR045851">
    <property type="entry name" value="AMP-bd_C_sf"/>
</dbReference>
<name>A0AA90Z5S7_9BACI</name>
<comment type="caution">
    <text evidence="10">The sequence shown here is derived from an EMBL/GenBank/DDBJ whole genome shotgun (WGS) entry which is preliminary data.</text>
</comment>
<feature type="domain" description="AMP-binding enzyme C-terminal" evidence="9">
    <location>
        <begin position="413"/>
        <end position="492"/>
    </location>
</feature>
<feature type="binding site" evidence="7">
    <location>
        <position position="492"/>
    </location>
    <ligand>
        <name>ATP</name>
        <dbReference type="ChEBI" id="CHEBI:30616"/>
    </ligand>
</feature>
<gene>
    <name evidence="7 10" type="primary">dltA</name>
    <name evidence="10" type="ORF">RCG21_33260</name>
</gene>
<comment type="catalytic activity">
    <reaction evidence="7">
        <text>holo-[D-alanyl-carrier protein] + D-alanine + ATP = D-alanyl-[D-alanyl-carrier protein] + AMP + diphosphate</text>
        <dbReference type="Rhea" id="RHEA:55132"/>
        <dbReference type="Rhea" id="RHEA-COMP:14102"/>
        <dbReference type="Rhea" id="RHEA-COMP:14103"/>
        <dbReference type="ChEBI" id="CHEBI:30616"/>
        <dbReference type="ChEBI" id="CHEBI:33019"/>
        <dbReference type="ChEBI" id="CHEBI:57416"/>
        <dbReference type="ChEBI" id="CHEBI:64479"/>
        <dbReference type="ChEBI" id="CHEBI:138620"/>
        <dbReference type="ChEBI" id="CHEBI:456215"/>
        <dbReference type="EC" id="6.2.1.54"/>
    </reaction>
</comment>
<evidence type="ECO:0000259" key="9">
    <source>
        <dbReference type="Pfam" id="PF13193"/>
    </source>
</evidence>
<dbReference type="InterPro" id="IPR000873">
    <property type="entry name" value="AMP-dep_synth/lig_dom"/>
</dbReference>
<dbReference type="Pfam" id="PF00501">
    <property type="entry name" value="AMP-binding"/>
    <property type="match status" value="1"/>
</dbReference>
<reference evidence="10" key="1">
    <citation type="submission" date="2023-08" db="EMBL/GenBank/DDBJ databases">
        <title>Nitrogen cycling bacteria in agricultural field soils.</title>
        <authorList>
            <person name="Jang J."/>
        </authorList>
    </citation>
    <scope>NUCLEOTIDE SEQUENCE</scope>
    <source>
        <strain evidence="10">PS3-36</strain>
    </source>
</reference>
<dbReference type="PROSITE" id="PS00455">
    <property type="entry name" value="AMP_BINDING"/>
    <property type="match status" value="1"/>
</dbReference>
<keyword evidence="11" id="KW-1185">Reference proteome</keyword>
<feature type="binding site" evidence="7">
    <location>
        <position position="197"/>
    </location>
    <ligand>
        <name>D-alanine</name>
        <dbReference type="ChEBI" id="CHEBI:57416"/>
    </ligand>
</feature>
<dbReference type="NCBIfam" id="NF003417">
    <property type="entry name" value="PRK04813.1"/>
    <property type="match status" value="1"/>
</dbReference>
<dbReference type="InterPro" id="IPR044507">
    <property type="entry name" value="DltA-like"/>
</dbReference>
<dbReference type="CDD" id="cd05945">
    <property type="entry name" value="DltA"/>
    <property type="match status" value="1"/>
</dbReference>
<dbReference type="Proteomes" id="UP001178888">
    <property type="component" value="Unassembled WGS sequence"/>
</dbReference>
<comment type="subcellular location">
    <subcellularLocation>
        <location evidence="7">Cytoplasm</location>
    </subcellularLocation>
</comment>
<dbReference type="HAMAP" id="MF_00593">
    <property type="entry name" value="DltA"/>
    <property type="match status" value="1"/>
</dbReference>
<keyword evidence="1 7" id="KW-0963">Cytoplasm</keyword>
<dbReference type="NCBIfam" id="TIGR01734">
    <property type="entry name" value="D-ala-DACP-lig"/>
    <property type="match status" value="1"/>
</dbReference>
<proteinExistence type="inferred from homology"/>
<feature type="binding site" evidence="7">
    <location>
        <position position="383"/>
    </location>
    <ligand>
        <name>ATP</name>
        <dbReference type="ChEBI" id="CHEBI:30616"/>
    </ligand>
</feature>
<accession>A0AA90Z5S7</accession>